<feature type="compositionally biased region" description="Polar residues" evidence="18">
    <location>
        <begin position="1080"/>
        <end position="1099"/>
    </location>
</feature>
<dbReference type="CDD" id="cd12152">
    <property type="entry name" value="F1-ATPase_delta"/>
    <property type="match status" value="1"/>
</dbReference>
<keyword evidence="10" id="KW-0406">Ion transport</keyword>
<dbReference type="InterPro" id="IPR001680">
    <property type="entry name" value="WD40_rpt"/>
</dbReference>
<evidence type="ECO:0000256" key="5">
    <source>
        <dbReference type="ARBA" id="ARBA00022574"/>
    </source>
</evidence>
<dbReference type="FunFam" id="2.60.15.10:FF:000003">
    <property type="entry name" value="ATP synthase subunit delta, mitochondrial"/>
    <property type="match status" value="1"/>
</dbReference>
<feature type="region of interest" description="Disordered" evidence="18">
    <location>
        <begin position="1485"/>
        <end position="1506"/>
    </location>
</feature>
<dbReference type="Gene3D" id="2.130.10.10">
    <property type="entry name" value="YVTN repeat-like/Quinoprotein amine dehydrogenase"/>
    <property type="match status" value="2"/>
</dbReference>
<comment type="subcellular location">
    <subcellularLocation>
        <location evidence="1">Mitochondrion inner membrane</location>
    </subcellularLocation>
</comment>
<dbReference type="OrthoDB" id="2261329at2759"/>
<evidence type="ECO:0000256" key="13">
    <source>
        <dbReference type="ARBA" id="ARBA00023196"/>
    </source>
</evidence>
<evidence type="ECO:0000256" key="17">
    <source>
        <dbReference type="SAM" id="Coils"/>
    </source>
</evidence>
<dbReference type="PANTHER" id="PTHR19848">
    <property type="entry name" value="WD40 REPEAT PROTEIN"/>
    <property type="match status" value="1"/>
</dbReference>
<dbReference type="GO" id="GO:0046933">
    <property type="term" value="F:proton-transporting ATP synthase activity, rotational mechanism"/>
    <property type="evidence" value="ECO:0007669"/>
    <property type="project" value="InterPro"/>
</dbReference>
<gene>
    <name evidence="20" type="ORF">GSI_01563</name>
</gene>
<feature type="compositionally biased region" description="Basic and acidic residues" evidence="18">
    <location>
        <begin position="1204"/>
        <end position="1219"/>
    </location>
</feature>
<keyword evidence="4" id="KW-0813">Transport</keyword>
<dbReference type="GO" id="GO:0045259">
    <property type="term" value="C:proton-transporting ATP synthase complex"/>
    <property type="evidence" value="ECO:0007669"/>
    <property type="project" value="UniProtKB-KW"/>
</dbReference>
<proteinExistence type="inferred from homology"/>
<evidence type="ECO:0000256" key="2">
    <source>
        <dbReference type="ARBA" id="ARBA00005712"/>
    </source>
</evidence>
<dbReference type="SUPFAM" id="SSF50978">
    <property type="entry name" value="WD40 repeat-like"/>
    <property type="match status" value="1"/>
</dbReference>
<keyword evidence="8" id="KW-0999">Mitochondrion inner membrane</keyword>
<dbReference type="InterPro" id="IPR032675">
    <property type="entry name" value="LRR_dom_sf"/>
</dbReference>
<dbReference type="Gene3D" id="3.80.10.10">
    <property type="entry name" value="Ribonuclease Inhibitor"/>
    <property type="match status" value="1"/>
</dbReference>
<keyword evidence="13" id="KW-0139">CF(1)</keyword>
<dbReference type="GO" id="GO:0005743">
    <property type="term" value="C:mitochondrial inner membrane"/>
    <property type="evidence" value="ECO:0007669"/>
    <property type="project" value="UniProtKB-SubCell"/>
</dbReference>
<evidence type="ECO:0000256" key="3">
    <source>
        <dbReference type="ARBA" id="ARBA00016960"/>
    </source>
</evidence>
<feature type="compositionally biased region" description="Basic and acidic residues" evidence="18">
    <location>
        <begin position="659"/>
        <end position="672"/>
    </location>
</feature>
<evidence type="ECO:0000256" key="8">
    <source>
        <dbReference type="ARBA" id="ARBA00022792"/>
    </source>
</evidence>
<evidence type="ECO:0000256" key="18">
    <source>
        <dbReference type="SAM" id="MobiDB-lite"/>
    </source>
</evidence>
<evidence type="ECO:0000256" key="14">
    <source>
        <dbReference type="ARBA" id="ARBA00023310"/>
    </source>
</evidence>
<dbReference type="InterPro" id="IPR020472">
    <property type="entry name" value="WD40_PAC1"/>
</dbReference>
<evidence type="ECO:0000313" key="21">
    <source>
        <dbReference type="Proteomes" id="UP000230002"/>
    </source>
</evidence>
<evidence type="ECO:0000256" key="6">
    <source>
        <dbReference type="ARBA" id="ARBA00022737"/>
    </source>
</evidence>
<evidence type="ECO:0000256" key="11">
    <source>
        <dbReference type="ARBA" id="ARBA00023128"/>
    </source>
</evidence>
<dbReference type="PROSITE" id="PS50294">
    <property type="entry name" value="WD_REPEATS_REGION"/>
    <property type="match status" value="3"/>
</dbReference>
<evidence type="ECO:0000313" key="20">
    <source>
        <dbReference type="EMBL" id="PIL35903.1"/>
    </source>
</evidence>
<feature type="region of interest" description="Disordered" evidence="18">
    <location>
        <begin position="752"/>
        <end position="780"/>
    </location>
</feature>
<feature type="region of interest" description="Disordered" evidence="18">
    <location>
        <begin position="1191"/>
        <end position="1288"/>
    </location>
</feature>
<evidence type="ECO:0000259" key="19">
    <source>
        <dbReference type="Pfam" id="PF02823"/>
    </source>
</evidence>
<sequence length="1925" mass="210310">MDSPRFPWEVIERIIGHSGDHPNTLYSLSCTCRQLRPRALCVMVARVTLKSRDRIFDFCAVLHAKPHLKTLVRSAVVDPTDFAPIPFLRILPNLSELRFTSKETVVALHQSNLTCFRHYATHIQALHLSNLSFSTYLPLARVLLAFTNLAHLTCTDIKIIASEKQLSHLGALRQRLAKRLQLRSLAIDPSSPIRWESHDPSTEGLLFGSDLAPTLESLDLKLTSGGLSNDSWRLLAQLADWSRLKSLVLQVPHKNSGYLPWAIGVLESAYGPTLKEVTLVLGPVSSVPATAKGLSLADTHASNVYHKLEYTLLKFSQPKITWLTKIPMRPGRSSFWMRELGRRFPILSQRGLLALKCETVTDSAIPHGHDDTLRALTISPTGKWVVSGSDDSTIILWDATNRNMAYQWVPHDYTWVTSLAFSPDDLYLVSGGHNARLVVWALSAHARWKAATLEGHTAPISHCAWSPDGAAIASGSFDGTVVVWDAHTFTKRHVLKKGPSRFEARYVTFSPDGRWLASWFFPSGYCLWDVASGALHKFVQSDLTRRVHRLDIAAAFDPGSLHLATVSRRDGVEVWAVETGVRQVVLRHAGEVQDVSFSPSGTLLVTASSDRTVRIWNACTGVELLRLLGHTNIVSKACFSPCEETLSTASDESSPIHTPYDEMRRHTRERTSRSQLPTNTPDDFHIRSGSSATSSRSGARPRRNIGEARENDRGSYIPAVPSKDSNGPGHLSRRGTTKALIGRFEALEEAASSRSSLGYGFPPLDRRGSSVRRSPAGEKKDKGLLPIRESFRNLLSIFKRSKPTLKDLPPPRSARAPAPIPALKADRDDPGARKQQGLTLQIPQSGLAGSDKVVCISPVEAHTGKAGSLLYLSRIPGSDLPPIWMACSAQLHSTHILVTWDTPQGNPSPRLVPFTACTDVRSLTPSDLDPIERALLPAGQTWKVFEIIFEGRAGERFAANSLTERATDAVLLAQENKPRSPLRTEGAYISPLNDTPPLKIALKDVPVTASTAGAEPSPLPRSSQVPPTIDRELPALPTRTTKPPTLPRLDIRNFSSTSSPLSALPTPPTPMSARKLLFPSPNSASAESPQRTQSASIRNLDQRSVVRQRLAQLENASPNVNPRPSTPLSPIPRRVVKSEILTAQTQLGRQGSTGSNFATSILNAYLGPDSAVSGSPAPTSARSSGFRAIAARIGSPPPRPRTRLGLEDAGRGKRDRELEEGPLSPASQYSVDDGKQDNSKKAKPESGMTATPVHELLAVPRRAPVQTRVGAPAEESAAGNAKSEGASAPVLDDIRRGIEVLQKRSATDATNIVSIRTSLDGVLDELRRLPKEQLEANPEDTKAVMSKLGEVQMELKDHLSALHTLIDGLKQAQKSGDGPNDGLDPSAFAEVQEKLDKLLQLQQGQSSEGQVSNIFDAPTAAQLAETVALLSEAREQRTAQMEQQTDTVRYLNELNTWLEAFVKHGTSQIEGVAAGIQQLCRELGPINDPQDQLDVPEGEEPPPPQGGLLSDVKQLLVQNKEREQNAADLHASVNGLLAAVQEDLRKNAEARHLLTTESVIGMIDRQRQDQERMLKALATEWAAPELSNDIRGERLRFVEAMKEATAINVQIHVEEFKKELTREVLLMTQEVTRLQRERQGLEQQIADLFAFYAKQKQAGKGNEVGGPAQNDLVIVDPFRAPLPVQYEFDDIGSLNEEQGNLQMTSSRVESTMQSAASETRPVGVTRSEAWECTREGCTRRYPGLQSREDELAVLHNLVCHKTMSALRLVTSAARRAPRNFALGRRGYAEAADKINLSLVLPHQAIFTSTDVVQVNLAAATGDMGILANHAPTIEPLRPGVVEVIEAGNASKKWFVSGGFATVHPNNKLTINAVEAAPLEAFSAEAIRANLQEALRVASGNGSEEDKVEARIEADVYEALQHALAK</sequence>
<feature type="compositionally biased region" description="Low complexity" evidence="18">
    <location>
        <begin position="1055"/>
        <end position="1064"/>
    </location>
</feature>
<accession>A0A2G8SQA9</accession>
<feature type="compositionally biased region" description="Polar residues" evidence="18">
    <location>
        <begin position="646"/>
        <end position="656"/>
    </location>
</feature>
<dbReference type="PROSITE" id="PS50082">
    <property type="entry name" value="WD_REPEATS_2"/>
    <property type="match status" value="4"/>
</dbReference>
<dbReference type="Pfam" id="PF02823">
    <property type="entry name" value="ATP-synt_DE_N"/>
    <property type="match status" value="1"/>
</dbReference>
<feature type="compositionally biased region" description="Basic and acidic residues" evidence="18">
    <location>
        <begin position="704"/>
        <end position="713"/>
    </location>
</feature>
<feature type="region of interest" description="Disordered" evidence="18">
    <location>
        <begin position="1009"/>
        <end position="1134"/>
    </location>
</feature>
<organism evidence="20 21">
    <name type="scientific">Ganoderma sinense ZZ0214-1</name>
    <dbReference type="NCBI Taxonomy" id="1077348"/>
    <lineage>
        <taxon>Eukaryota</taxon>
        <taxon>Fungi</taxon>
        <taxon>Dikarya</taxon>
        <taxon>Basidiomycota</taxon>
        <taxon>Agaricomycotina</taxon>
        <taxon>Agaricomycetes</taxon>
        <taxon>Polyporales</taxon>
        <taxon>Polyporaceae</taxon>
        <taxon>Ganoderma</taxon>
    </lineage>
</organism>
<feature type="compositionally biased region" description="Low complexity" evidence="18">
    <location>
        <begin position="1034"/>
        <end position="1043"/>
    </location>
</feature>
<feature type="repeat" description="WD" evidence="16">
    <location>
        <begin position="585"/>
        <end position="617"/>
    </location>
</feature>
<dbReference type="CDD" id="cd00200">
    <property type="entry name" value="WD40"/>
    <property type="match status" value="1"/>
</dbReference>
<dbReference type="STRING" id="1077348.A0A2G8SQA9"/>
<keyword evidence="6" id="KW-0677">Repeat</keyword>
<feature type="repeat" description="WD" evidence="16">
    <location>
        <begin position="366"/>
        <end position="407"/>
    </location>
</feature>
<feature type="compositionally biased region" description="Low complexity" evidence="18">
    <location>
        <begin position="687"/>
        <end position="698"/>
    </location>
</feature>
<evidence type="ECO:0000256" key="1">
    <source>
        <dbReference type="ARBA" id="ARBA00004273"/>
    </source>
</evidence>
<comment type="caution">
    <text evidence="20">The sequence shown here is derived from an EMBL/GenBank/DDBJ whole genome shotgun (WGS) entry which is preliminary data.</text>
</comment>
<dbReference type="Pfam" id="PF00400">
    <property type="entry name" value="WD40"/>
    <property type="match status" value="4"/>
</dbReference>
<protein>
    <recommendedName>
        <fullName evidence="3">ATP synthase subunit delta, mitochondrial</fullName>
    </recommendedName>
    <alternativeName>
        <fullName evidence="15">F-ATPase delta subunit</fullName>
    </alternativeName>
</protein>
<dbReference type="InterPro" id="IPR036322">
    <property type="entry name" value="WD40_repeat_dom_sf"/>
</dbReference>
<evidence type="ECO:0000256" key="4">
    <source>
        <dbReference type="ARBA" id="ARBA00022448"/>
    </source>
</evidence>
<keyword evidence="21" id="KW-1185">Reference proteome</keyword>
<feature type="repeat" description="WD" evidence="16">
    <location>
        <begin position="453"/>
        <end position="494"/>
    </location>
</feature>
<evidence type="ECO:0000256" key="16">
    <source>
        <dbReference type="PROSITE-ProRule" id="PRU00221"/>
    </source>
</evidence>
<dbReference type="HAMAP" id="MF_00530">
    <property type="entry name" value="ATP_synth_epsil_bac"/>
    <property type="match status" value="1"/>
</dbReference>
<dbReference type="SUPFAM" id="SSF52047">
    <property type="entry name" value="RNI-like"/>
    <property type="match status" value="1"/>
</dbReference>
<dbReference type="Proteomes" id="UP000230002">
    <property type="component" value="Unassembled WGS sequence"/>
</dbReference>
<feature type="region of interest" description="Disordered" evidence="18">
    <location>
        <begin position="802"/>
        <end position="834"/>
    </location>
</feature>
<keyword evidence="11" id="KW-0496">Mitochondrion</keyword>
<comment type="similarity">
    <text evidence="2">Belongs to the ATPase epsilon chain family.</text>
</comment>
<feature type="compositionally biased region" description="Basic and acidic residues" evidence="18">
    <location>
        <begin position="1232"/>
        <end position="1244"/>
    </location>
</feature>
<keyword evidence="12" id="KW-0472">Membrane</keyword>
<keyword evidence="14" id="KW-0066">ATP synthesis</keyword>
<feature type="coiled-coil region" evidence="17">
    <location>
        <begin position="1617"/>
        <end position="1644"/>
    </location>
</feature>
<dbReference type="SUPFAM" id="SSF51344">
    <property type="entry name" value="Epsilon subunit of F1F0-ATP synthase N-terminal domain"/>
    <property type="match status" value="1"/>
</dbReference>
<evidence type="ECO:0000256" key="12">
    <source>
        <dbReference type="ARBA" id="ARBA00023136"/>
    </source>
</evidence>
<dbReference type="PANTHER" id="PTHR19848:SF8">
    <property type="entry name" value="F-BOX AND WD REPEAT DOMAIN CONTAINING 7"/>
    <property type="match status" value="1"/>
</dbReference>
<dbReference type="InterPro" id="IPR020546">
    <property type="entry name" value="ATP_synth_F1_dsu/esu_N"/>
</dbReference>
<reference evidence="20 21" key="1">
    <citation type="journal article" date="2015" name="Sci. Rep.">
        <title>Chromosome-level genome map provides insights into diverse defense mechanisms in the medicinal fungus Ganoderma sinense.</title>
        <authorList>
            <person name="Zhu Y."/>
            <person name="Xu J."/>
            <person name="Sun C."/>
            <person name="Zhou S."/>
            <person name="Xu H."/>
            <person name="Nelson D.R."/>
            <person name="Qian J."/>
            <person name="Song J."/>
            <person name="Luo H."/>
            <person name="Xiang L."/>
            <person name="Li Y."/>
            <person name="Xu Z."/>
            <person name="Ji A."/>
            <person name="Wang L."/>
            <person name="Lu S."/>
            <person name="Hayward A."/>
            <person name="Sun W."/>
            <person name="Li X."/>
            <person name="Schwartz D.C."/>
            <person name="Wang Y."/>
            <person name="Chen S."/>
        </authorList>
    </citation>
    <scope>NUCLEOTIDE SEQUENCE [LARGE SCALE GENOMIC DNA]</scope>
    <source>
        <strain evidence="20 21">ZZ0214-1</strain>
    </source>
</reference>
<evidence type="ECO:0000256" key="7">
    <source>
        <dbReference type="ARBA" id="ARBA00022781"/>
    </source>
</evidence>
<evidence type="ECO:0000256" key="15">
    <source>
        <dbReference type="ARBA" id="ARBA00031669"/>
    </source>
</evidence>
<dbReference type="EMBL" id="AYKW01000002">
    <property type="protein sequence ID" value="PIL35903.1"/>
    <property type="molecule type" value="Genomic_DNA"/>
</dbReference>
<dbReference type="InterPro" id="IPR036771">
    <property type="entry name" value="ATPsynth_dsu/esu_N"/>
</dbReference>
<dbReference type="InterPro" id="IPR015943">
    <property type="entry name" value="WD40/YVTN_repeat-like_dom_sf"/>
</dbReference>
<keyword evidence="17" id="KW-0175">Coiled coil</keyword>
<dbReference type="Gene3D" id="2.60.15.10">
    <property type="entry name" value="F0F1 ATP synthase delta/epsilon subunit, N-terminal"/>
    <property type="match status" value="1"/>
</dbReference>
<evidence type="ECO:0000256" key="9">
    <source>
        <dbReference type="ARBA" id="ARBA00022946"/>
    </source>
</evidence>
<keyword evidence="5 16" id="KW-0853">WD repeat</keyword>
<keyword evidence="7" id="KW-0375">Hydrogen ion transport</keyword>
<evidence type="ECO:0000256" key="10">
    <source>
        <dbReference type="ARBA" id="ARBA00023065"/>
    </source>
</evidence>
<dbReference type="SMART" id="SM00320">
    <property type="entry name" value="WD40"/>
    <property type="match status" value="6"/>
</dbReference>
<feature type="region of interest" description="Disordered" evidence="18">
    <location>
        <begin position="646"/>
        <end position="734"/>
    </location>
</feature>
<keyword evidence="9" id="KW-0809">Transit peptide</keyword>
<dbReference type="PRINTS" id="PR00320">
    <property type="entry name" value="GPROTEINBRPT"/>
</dbReference>
<dbReference type="InterPro" id="IPR001469">
    <property type="entry name" value="ATP_synth_F1_dsu/esu"/>
</dbReference>
<name>A0A2G8SQA9_9APHY</name>
<dbReference type="Gene3D" id="6.10.140.880">
    <property type="match status" value="1"/>
</dbReference>
<feature type="domain" description="ATP synthase F1 complex delta/epsilon subunit N-terminal" evidence="19">
    <location>
        <begin position="1795"/>
        <end position="1873"/>
    </location>
</feature>
<feature type="compositionally biased region" description="Polar residues" evidence="18">
    <location>
        <begin position="1114"/>
        <end position="1123"/>
    </location>
</feature>
<feature type="repeat" description="WD" evidence="16">
    <location>
        <begin position="416"/>
        <end position="440"/>
    </location>
</feature>